<protein>
    <submittedName>
        <fullName evidence="1">Uncharacterized protein</fullName>
    </submittedName>
</protein>
<accession>A0AAE3QZK7</accession>
<evidence type="ECO:0000313" key="2">
    <source>
        <dbReference type="Proteomes" id="UP001241110"/>
    </source>
</evidence>
<dbReference type="Proteomes" id="UP001241110">
    <property type="component" value="Unassembled WGS sequence"/>
</dbReference>
<dbReference type="RefSeq" id="WP_313990024.1">
    <property type="nucleotide sequence ID" value="NZ_JASJOS010000046.1"/>
</dbReference>
<comment type="caution">
    <text evidence="1">The sequence shown here is derived from an EMBL/GenBank/DDBJ whole genome shotgun (WGS) entry which is preliminary data.</text>
</comment>
<name>A0AAE3QZK7_9BACT</name>
<sequence length="105" mass="11730">MLAYRRNDGGTYPEEFNVTDTKALQIRGLAAYKLLEKFSQILGRNHLGELDANNIEKWVQQVRVGCNDIGSTEVCDLAVEKLFSNASVDENSGRLCPTGMHWKGL</sequence>
<organism evidence="1 2">
    <name type="scientific">Xanthocytophaga flava</name>
    <dbReference type="NCBI Taxonomy" id="3048013"/>
    <lineage>
        <taxon>Bacteria</taxon>
        <taxon>Pseudomonadati</taxon>
        <taxon>Bacteroidota</taxon>
        <taxon>Cytophagia</taxon>
        <taxon>Cytophagales</taxon>
        <taxon>Rhodocytophagaceae</taxon>
        <taxon>Xanthocytophaga</taxon>
    </lineage>
</organism>
<gene>
    <name evidence="1" type="ORF">QNI16_38560</name>
</gene>
<proteinExistence type="predicted"/>
<reference evidence="1" key="1">
    <citation type="submission" date="2023-05" db="EMBL/GenBank/DDBJ databases">
        <authorList>
            <person name="Zhang X."/>
        </authorList>
    </citation>
    <scope>NUCLEOTIDE SEQUENCE</scope>
    <source>
        <strain evidence="1">YF14B1</strain>
    </source>
</reference>
<dbReference type="EMBL" id="JASJOS010000046">
    <property type="protein sequence ID" value="MDJ1486440.1"/>
    <property type="molecule type" value="Genomic_DNA"/>
</dbReference>
<evidence type="ECO:0000313" key="1">
    <source>
        <dbReference type="EMBL" id="MDJ1486440.1"/>
    </source>
</evidence>
<dbReference type="AlphaFoldDB" id="A0AAE3QZK7"/>